<name>A0A0E9VHE7_ANGAN</name>
<dbReference type="EMBL" id="GBXM01031151">
    <property type="protein sequence ID" value="JAH77426.1"/>
    <property type="molecule type" value="Transcribed_RNA"/>
</dbReference>
<accession>A0A0E9VHE7</accession>
<organism evidence="1">
    <name type="scientific">Anguilla anguilla</name>
    <name type="common">European freshwater eel</name>
    <name type="synonym">Muraena anguilla</name>
    <dbReference type="NCBI Taxonomy" id="7936"/>
    <lineage>
        <taxon>Eukaryota</taxon>
        <taxon>Metazoa</taxon>
        <taxon>Chordata</taxon>
        <taxon>Craniata</taxon>
        <taxon>Vertebrata</taxon>
        <taxon>Euteleostomi</taxon>
        <taxon>Actinopterygii</taxon>
        <taxon>Neopterygii</taxon>
        <taxon>Teleostei</taxon>
        <taxon>Anguilliformes</taxon>
        <taxon>Anguillidae</taxon>
        <taxon>Anguilla</taxon>
    </lineage>
</organism>
<proteinExistence type="predicted"/>
<reference evidence="1" key="2">
    <citation type="journal article" date="2015" name="Fish Shellfish Immunol.">
        <title>Early steps in the European eel (Anguilla anguilla)-Vibrio vulnificus interaction in the gills: Role of the RtxA13 toxin.</title>
        <authorList>
            <person name="Callol A."/>
            <person name="Pajuelo D."/>
            <person name="Ebbesson L."/>
            <person name="Teles M."/>
            <person name="MacKenzie S."/>
            <person name="Amaro C."/>
        </authorList>
    </citation>
    <scope>NUCLEOTIDE SEQUENCE</scope>
</reference>
<dbReference type="AlphaFoldDB" id="A0A0E9VHE7"/>
<reference evidence="1" key="1">
    <citation type="submission" date="2014-11" db="EMBL/GenBank/DDBJ databases">
        <authorList>
            <person name="Amaro Gonzalez C."/>
        </authorList>
    </citation>
    <scope>NUCLEOTIDE SEQUENCE</scope>
</reference>
<sequence>MSDSLCVFIRKYCYCAHSKMLEVECAHSKMLSRL</sequence>
<protein>
    <submittedName>
        <fullName evidence="1">Uncharacterized protein</fullName>
    </submittedName>
</protein>
<evidence type="ECO:0000313" key="1">
    <source>
        <dbReference type="EMBL" id="JAH77426.1"/>
    </source>
</evidence>